<name>A0A8H7R0A6_9FUNG</name>
<dbReference type="SUPFAM" id="SSF48371">
    <property type="entry name" value="ARM repeat"/>
    <property type="match status" value="1"/>
</dbReference>
<evidence type="ECO:0000256" key="3">
    <source>
        <dbReference type="ARBA" id="ARBA00022927"/>
    </source>
</evidence>
<reference evidence="4" key="1">
    <citation type="submission" date="2020-12" db="EMBL/GenBank/DDBJ databases">
        <title>Metabolic potential, ecology and presence of endohyphal bacteria is reflected in genomic diversity of Mucoromycotina.</title>
        <authorList>
            <person name="Muszewska A."/>
            <person name="Okrasinska A."/>
            <person name="Steczkiewicz K."/>
            <person name="Drgas O."/>
            <person name="Orlowska M."/>
            <person name="Perlinska-Lenart U."/>
            <person name="Aleksandrzak-Piekarczyk T."/>
            <person name="Szatraj K."/>
            <person name="Zielenkiewicz U."/>
            <person name="Pilsyk S."/>
            <person name="Malc E."/>
            <person name="Mieczkowski P."/>
            <person name="Kruszewska J.S."/>
            <person name="Biernat P."/>
            <person name="Pawlowska J."/>
        </authorList>
    </citation>
    <scope>NUCLEOTIDE SEQUENCE</scope>
    <source>
        <strain evidence="4">CBS 226.32</strain>
    </source>
</reference>
<dbReference type="SMART" id="SM00185">
    <property type="entry name" value="ARM"/>
    <property type="match status" value="3"/>
</dbReference>
<protein>
    <recommendedName>
        <fullName evidence="6">Importin subunit alpha</fullName>
    </recommendedName>
</protein>
<dbReference type="EMBL" id="JAEPRC010000266">
    <property type="protein sequence ID" value="KAG2202084.1"/>
    <property type="molecule type" value="Genomic_DNA"/>
</dbReference>
<dbReference type="Gene3D" id="1.25.10.10">
    <property type="entry name" value="Leucine-rich Repeat Variant"/>
    <property type="match status" value="1"/>
</dbReference>
<evidence type="ECO:0000256" key="1">
    <source>
        <dbReference type="ARBA" id="ARBA00010394"/>
    </source>
</evidence>
<dbReference type="Pfam" id="PF00514">
    <property type="entry name" value="Arm"/>
    <property type="match status" value="1"/>
</dbReference>
<dbReference type="InterPro" id="IPR011989">
    <property type="entry name" value="ARM-like"/>
</dbReference>
<dbReference type="PANTHER" id="PTHR23316">
    <property type="entry name" value="IMPORTIN ALPHA"/>
    <property type="match status" value="1"/>
</dbReference>
<sequence length="593" mass="67690">MVVNEFEPDDIFGELNQKFANVSLEQPNPVEDVYREILFDDLYEYRDTLEYSADYSNCHTAMRNIRRYLTQNISLDRIQNVVDLGIQDKIKKILETPGYDELKYETAWTITNLAYGTKEQTTNLINSGIIEALVHCFRTTENFRVKSQSAWALANVSIESPRYRESMAQENLIGDVALALTEKCDIVYNKLNSAINQEQIRKDANGQIICDSKSDSDDVKDLTWSLANICRGGFKTAEHWEQYLLAFNAFSKCIHFDNTDIWTEACWGLSRILSNMYNYDPFFNSLDLSTRLCPRLIYLLRNELAVRILPVLQTISNFSSGPNEYIEILLNADLLNNIWWYMSPDIPSPLRRNAILTISNLAAGNQGIVRKVVYNENIMQSVVAHITIPGHLYHVEECKWVSSPKAANSESKEEWRIVKEALWVLSNITTLANDDCICALLRNYSKLIKLLSALLYYPILPFAICLKVVDVLIRIVERTSKIAELTPPVQPIPRNLYAEEMMREGVIPALTYLCRDLQSPELNEQVEILHTAIMYSSPHPQQKGNSNTVGMASAFGLTRQEIHLPGPNVRRIVHGYEDGDVRLIEDAINSITL</sequence>
<evidence type="ECO:0000256" key="2">
    <source>
        <dbReference type="ARBA" id="ARBA00022448"/>
    </source>
</evidence>
<evidence type="ECO:0000313" key="4">
    <source>
        <dbReference type="EMBL" id="KAG2202084.1"/>
    </source>
</evidence>
<accession>A0A8H7R0A6</accession>
<dbReference type="InterPro" id="IPR000225">
    <property type="entry name" value="Armadillo"/>
</dbReference>
<gene>
    <name evidence="4" type="ORF">INT46_002013</name>
</gene>
<keyword evidence="2" id="KW-0813">Transport</keyword>
<evidence type="ECO:0008006" key="6">
    <source>
        <dbReference type="Google" id="ProtNLM"/>
    </source>
</evidence>
<comment type="similarity">
    <text evidence="1">Belongs to the importin alpha family.</text>
</comment>
<comment type="caution">
    <text evidence="4">The sequence shown here is derived from an EMBL/GenBank/DDBJ whole genome shotgun (WGS) entry which is preliminary data.</text>
</comment>
<dbReference type="OrthoDB" id="29145at2759"/>
<dbReference type="GO" id="GO:0015031">
    <property type="term" value="P:protein transport"/>
    <property type="evidence" value="ECO:0007669"/>
    <property type="project" value="UniProtKB-KW"/>
</dbReference>
<evidence type="ECO:0000313" key="5">
    <source>
        <dbReference type="Proteomes" id="UP000650833"/>
    </source>
</evidence>
<keyword evidence="3" id="KW-0653">Protein transport</keyword>
<dbReference type="Proteomes" id="UP000650833">
    <property type="component" value="Unassembled WGS sequence"/>
</dbReference>
<proteinExistence type="inferred from homology"/>
<dbReference type="InterPro" id="IPR016024">
    <property type="entry name" value="ARM-type_fold"/>
</dbReference>
<dbReference type="AlphaFoldDB" id="A0A8H7R0A6"/>
<keyword evidence="5" id="KW-1185">Reference proteome</keyword>
<organism evidence="4 5">
    <name type="scientific">Mucor plumbeus</name>
    <dbReference type="NCBI Taxonomy" id="97098"/>
    <lineage>
        <taxon>Eukaryota</taxon>
        <taxon>Fungi</taxon>
        <taxon>Fungi incertae sedis</taxon>
        <taxon>Mucoromycota</taxon>
        <taxon>Mucoromycotina</taxon>
        <taxon>Mucoromycetes</taxon>
        <taxon>Mucorales</taxon>
        <taxon>Mucorineae</taxon>
        <taxon>Mucoraceae</taxon>
        <taxon>Mucor</taxon>
    </lineage>
</organism>